<keyword evidence="3" id="KW-1003">Cell membrane</keyword>
<evidence type="ECO:0000313" key="9">
    <source>
        <dbReference type="EMBL" id="BAH74066.1"/>
    </source>
</evidence>
<dbReference type="Proteomes" id="UP000009071">
    <property type="component" value="Chromosome"/>
</dbReference>
<dbReference type="OrthoDB" id="9766690at2"/>
<dbReference type="STRING" id="573370.DMR_05750"/>
<dbReference type="InterPro" id="IPR001991">
    <property type="entry name" value="Na-dicarboxylate_symporter"/>
</dbReference>
<dbReference type="eggNOG" id="COG1301">
    <property type="taxonomic scope" value="Bacteria"/>
</dbReference>
<keyword evidence="7 8" id="KW-0472">Membrane</keyword>
<evidence type="ECO:0000256" key="1">
    <source>
        <dbReference type="ARBA" id="ARBA00004651"/>
    </source>
</evidence>
<dbReference type="EMBL" id="AP010904">
    <property type="protein sequence ID" value="BAH74066.1"/>
    <property type="molecule type" value="Genomic_DNA"/>
</dbReference>
<dbReference type="GO" id="GO:0015141">
    <property type="term" value="F:succinate transmembrane transporter activity"/>
    <property type="evidence" value="ECO:0007669"/>
    <property type="project" value="TreeGrafter"/>
</dbReference>
<evidence type="ECO:0000256" key="7">
    <source>
        <dbReference type="ARBA" id="ARBA00023136"/>
    </source>
</evidence>
<dbReference type="KEGG" id="dma:DMR_05750"/>
<dbReference type="FunFam" id="1.10.3860.10:FF:000001">
    <property type="entry name" value="C4-dicarboxylate transport protein"/>
    <property type="match status" value="1"/>
</dbReference>
<dbReference type="PRINTS" id="PR00173">
    <property type="entry name" value="EDTRNSPORT"/>
</dbReference>
<keyword evidence="5" id="KW-0769">Symport</keyword>
<evidence type="ECO:0000256" key="3">
    <source>
        <dbReference type="ARBA" id="ARBA00022475"/>
    </source>
</evidence>
<dbReference type="PANTHER" id="PTHR42865:SF1">
    <property type="entry name" value="AEROBIC C4-DICARBOXYLATE TRANSPORT PROTEIN"/>
    <property type="match status" value="1"/>
</dbReference>
<dbReference type="GO" id="GO:0015138">
    <property type="term" value="F:fumarate transmembrane transporter activity"/>
    <property type="evidence" value="ECO:0007669"/>
    <property type="project" value="TreeGrafter"/>
</dbReference>
<accession>C4XIA4</accession>
<keyword evidence="6 8" id="KW-1133">Transmembrane helix</keyword>
<keyword evidence="4 8" id="KW-0812">Transmembrane</keyword>
<dbReference type="Gene3D" id="1.10.3860.10">
    <property type="entry name" value="Sodium:dicarboxylate symporter"/>
    <property type="match status" value="1"/>
</dbReference>
<gene>
    <name evidence="9" type="primary">dctA</name>
    <name evidence="9" type="ordered locus">DMR_05750</name>
</gene>
<dbReference type="InterPro" id="IPR018107">
    <property type="entry name" value="Na-dicarboxylate_symporter_CS"/>
</dbReference>
<dbReference type="RefSeq" id="WP_012750147.1">
    <property type="nucleotide sequence ID" value="NC_012796.1"/>
</dbReference>
<evidence type="ECO:0000256" key="8">
    <source>
        <dbReference type="SAM" id="Phobius"/>
    </source>
</evidence>
<dbReference type="GO" id="GO:0070778">
    <property type="term" value="P:L-aspartate transmembrane transport"/>
    <property type="evidence" value="ECO:0007669"/>
    <property type="project" value="TreeGrafter"/>
</dbReference>
<name>C4XIA4_SOLM1</name>
<organism evidence="9 10">
    <name type="scientific">Solidesulfovibrio magneticus (strain ATCC 700980 / DSM 13731 / RS-1)</name>
    <name type="common">Desulfovibrio magneticus</name>
    <dbReference type="NCBI Taxonomy" id="573370"/>
    <lineage>
        <taxon>Bacteria</taxon>
        <taxon>Pseudomonadati</taxon>
        <taxon>Thermodesulfobacteriota</taxon>
        <taxon>Desulfovibrionia</taxon>
        <taxon>Desulfovibrionales</taxon>
        <taxon>Desulfovibrionaceae</taxon>
        <taxon>Solidesulfovibrio</taxon>
    </lineage>
</organism>
<proteinExistence type="predicted"/>
<evidence type="ECO:0000256" key="4">
    <source>
        <dbReference type="ARBA" id="ARBA00022692"/>
    </source>
</evidence>
<dbReference type="GO" id="GO:0005886">
    <property type="term" value="C:plasma membrane"/>
    <property type="evidence" value="ECO:0007669"/>
    <property type="project" value="UniProtKB-SubCell"/>
</dbReference>
<dbReference type="InterPro" id="IPR036458">
    <property type="entry name" value="Na:dicarbo_symporter_sf"/>
</dbReference>
<evidence type="ECO:0000256" key="2">
    <source>
        <dbReference type="ARBA" id="ARBA00022448"/>
    </source>
</evidence>
<dbReference type="NCBIfam" id="NF002461">
    <property type="entry name" value="PRK01663.1"/>
    <property type="match status" value="1"/>
</dbReference>
<feature type="transmembrane region" description="Helical" evidence="8">
    <location>
        <begin position="242"/>
        <end position="268"/>
    </location>
</feature>
<evidence type="ECO:0000313" key="10">
    <source>
        <dbReference type="Proteomes" id="UP000009071"/>
    </source>
</evidence>
<dbReference type="GO" id="GO:0015366">
    <property type="term" value="F:malate:proton symporter activity"/>
    <property type="evidence" value="ECO:0007669"/>
    <property type="project" value="TreeGrafter"/>
</dbReference>
<reference evidence="9 10" key="1">
    <citation type="journal article" date="2009" name="Genome Res.">
        <title>Whole genome sequence of Desulfovibrio magneticus strain RS-1 revealed common gene clusters in magnetotactic bacteria.</title>
        <authorList>
            <person name="Nakazawa H."/>
            <person name="Arakaki A."/>
            <person name="Narita-Yamada S."/>
            <person name="Yashiro I."/>
            <person name="Jinno K."/>
            <person name="Aoki N."/>
            <person name="Tsuruyama A."/>
            <person name="Okamura Y."/>
            <person name="Tanikawa S."/>
            <person name="Fujita N."/>
            <person name="Takeyama H."/>
            <person name="Matsunaga T."/>
        </authorList>
    </citation>
    <scope>NUCLEOTIDE SEQUENCE [LARGE SCALE GENOMIC DNA]</scope>
    <source>
        <strain evidence="10">ATCC 700980 / DSM 13731 / RS-1</strain>
    </source>
</reference>
<evidence type="ECO:0000256" key="6">
    <source>
        <dbReference type="ARBA" id="ARBA00022989"/>
    </source>
</evidence>
<evidence type="ECO:0000256" key="5">
    <source>
        <dbReference type="ARBA" id="ARBA00022847"/>
    </source>
</evidence>
<feature type="transmembrane region" description="Helical" evidence="8">
    <location>
        <begin position="210"/>
        <end position="230"/>
    </location>
</feature>
<sequence length="466" mass="49066">MASPGAVSAGGVCPGGPKPLYASLYFWVVAGIVAGIVLGLVPATKGLAMEMQPFGTAFIRMVKMIIAPIIFCTVVTGIAKMGDMGKVGRVGLKCMLYFWAMTLCALAIGLVVVNLLQPGAGMDDYAARMQANQAETAKVEEFAGKARKLSTTEFMLNIVPHSAVDAFAKGDILQVLFFSILFGVGLASLGEKTKRLVGVIDEFGQGLFKVVHYIMYFAPLGAFGAMAYVVASQGHDALARLFYLMLGVYVTCALFIFVVLGLVCRLAGFSLLRYLAYIRDEILLVLGTSSSEAALPRMMRKLERAGADKSVVGLCLPMGYSFNLDGTCIYLTMAAVFLAQATGTPLDLGHQLSLLGILLLTSKGAAAVTGGGFITLAATLQTMGTIPVASLTLLLGVDRFMSEARAITNLIGNGVATLVVAKWEKALDVARLEAALSGGLCDDEDAAPLLASAEPALSVVENEQQR</sequence>
<feature type="transmembrane region" description="Helical" evidence="8">
    <location>
        <begin position="96"/>
        <end position="116"/>
    </location>
</feature>
<dbReference type="AlphaFoldDB" id="C4XIA4"/>
<comment type="subcellular location">
    <subcellularLocation>
        <location evidence="1">Cell membrane</location>
        <topology evidence="1">Multi-pass membrane protein</topology>
    </subcellularLocation>
</comment>
<keyword evidence="2" id="KW-0813">Transport</keyword>
<keyword evidence="10" id="KW-1185">Reference proteome</keyword>
<feature type="transmembrane region" description="Helical" evidence="8">
    <location>
        <begin position="24"/>
        <end position="43"/>
    </location>
</feature>
<dbReference type="SUPFAM" id="SSF118215">
    <property type="entry name" value="Proton glutamate symport protein"/>
    <property type="match status" value="1"/>
</dbReference>
<dbReference type="Pfam" id="PF00375">
    <property type="entry name" value="SDF"/>
    <property type="match status" value="1"/>
</dbReference>
<dbReference type="PANTHER" id="PTHR42865">
    <property type="entry name" value="PROTON/GLUTAMATE-ASPARTATE SYMPORTER"/>
    <property type="match status" value="1"/>
</dbReference>
<feature type="transmembrane region" description="Helical" evidence="8">
    <location>
        <begin position="172"/>
        <end position="190"/>
    </location>
</feature>
<dbReference type="PROSITE" id="PS00714">
    <property type="entry name" value="NA_DICARBOXYL_SYMP_2"/>
    <property type="match status" value="1"/>
</dbReference>
<protein>
    <submittedName>
        <fullName evidence="9">C4-dicarboxylic acid transport protein</fullName>
    </submittedName>
</protein>
<dbReference type="HOGENOM" id="CLU_019375_7_0_7"/>
<feature type="transmembrane region" description="Helical" evidence="8">
    <location>
        <begin position="64"/>
        <end position="81"/>
    </location>
</feature>